<name>A0A146GA59_TERSA</name>
<organism evidence="2 3">
    <name type="scientific">Terrimicrobium sacchariphilum</name>
    <dbReference type="NCBI Taxonomy" id="690879"/>
    <lineage>
        <taxon>Bacteria</taxon>
        <taxon>Pseudomonadati</taxon>
        <taxon>Verrucomicrobiota</taxon>
        <taxon>Terrimicrobiia</taxon>
        <taxon>Terrimicrobiales</taxon>
        <taxon>Terrimicrobiaceae</taxon>
        <taxon>Terrimicrobium</taxon>
    </lineage>
</organism>
<dbReference type="Pfam" id="PF04473">
    <property type="entry name" value="DUF553"/>
    <property type="match status" value="1"/>
</dbReference>
<dbReference type="AlphaFoldDB" id="A0A146GA59"/>
<dbReference type="RefSeq" id="WP_075080150.1">
    <property type="nucleotide sequence ID" value="NZ_BDCO01000002.1"/>
</dbReference>
<dbReference type="STRING" id="690879.TSACC_22954"/>
<reference evidence="3" key="1">
    <citation type="journal article" date="2017" name="Genome Announc.">
        <title>Draft Genome Sequence of Terrimicrobium sacchariphilum NM-5T, a Facultative Anaerobic Soil Bacterium of the Class Spartobacteria.</title>
        <authorList>
            <person name="Qiu Y.L."/>
            <person name="Tourlousse D.M."/>
            <person name="Matsuura N."/>
            <person name="Ohashi A."/>
            <person name="Sekiguchi Y."/>
        </authorList>
    </citation>
    <scope>NUCLEOTIDE SEQUENCE [LARGE SCALE GENOMIC DNA]</scope>
    <source>
        <strain evidence="3">NM-5</strain>
    </source>
</reference>
<sequence>MKTLLTLVEAAILTACTSTGTTTVKKIPNACHVYAVAAAQKLLVENHVPAKVMTMTFADGSKHAVTAYAHNGGVYIYDPTVTKGSTLIGPGPLWNAPSEIQQMNPYAKPIAGVWMDN</sequence>
<evidence type="ECO:0000313" key="2">
    <source>
        <dbReference type="EMBL" id="GAT34529.1"/>
    </source>
</evidence>
<dbReference type="Proteomes" id="UP000076023">
    <property type="component" value="Unassembled WGS sequence"/>
</dbReference>
<dbReference type="EMBL" id="BDCO01000002">
    <property type="protein sequence ID" value="GAT34529.1"/>
    <property type="molecule type" value="Genomic_DNA"/>
</dbReference>
<proteinExistence type="predicted"/>
<dbReference type="InParanoid" id="A0A146GA59"/>
<keyword evidence="3" id="KW-1185">Reference proteome</keyword>
<evidence type="ECO:0000259" key="1">
    <source>
        <dbReference type="Pfam" id="PF04473"/>
    </source>
</evidence>
<comment type="caution">
    <text evidence="2">The sequence shown here is derived from an EMBL/GenBank/DDBJ whole genome shotgun (WGS) entry which is preliminary data.</text>
</comment>
<accession>A0A146GA59</accession>
<gene>
    <name evidence="2" type="ORF">TSACC_22954</name>
</gene>
<dbReference type="InterPro" id="IPR007562">
    <property type="entry name" value="Transglutaminase-like_domain"/>
</dbReference>
<protein>
    <recommendedName>
        <fullName evidence="1">Transglutaminase-like domain-containing protein</fullName>
    </recommendedName>
</protein>
<feature type="domain" description="Transglutaminase-like" evidence="1">
    <location>
        <begin position="18"/>
        <end position="78"/>
    </location>
</feature>
<evidence type="ECO:0000313" key="3">
    <source>
        <dbReference type="Proteomes" id="UP000076023"/>
    </source>
</evidence>
<dbReference type="OrthoDB" id="9829718at2"/>